<accession>A0A382CZD7</accession>
<feature type="non-terminal residue" evidence="1">
    <location>
        <position position="51"/>
    </location>
</feature>
<dbReference type="EMBL" id="UINC01036913">
    <property type="protein sequence ID" value="SVB31596.1"/>
    <property type="molecule type" value="Genomic_DNA"/>
</dbReference>
<sequence length="51" mass="5746">QRLDPHRGAVHLWGDGWGFVPSQLSRWVGPDLGCSFRAYCRAGCRRICTSL</sequence>
<dbReference type="AlphaFoldDB" id="A0A382CZD7"/>
<proteinExistence type="predicted"/>
<protein>
    <submittedName>
        <fullName evidence="1">Uncharacterized protein</fullName>
    </submittedName>
</protein>
<reference evidence="1" key="1">
    <citation type="submission" date="2018-05" db="EMBL/GenBank/DDBJ databases">
        <authorList>
            <person name="Lanie J.A."/>
            <person name="Ng W.-L."/>
            <person name="Kazmierczak K.M."/>
            <person name="Andrzejewski T.M."/>
            <person name="Davidsen T.M."/>
            <person name="Wayne K.J."/>
            <person name="Tettelin H."/>
            <person name="Glass J.I."/>
            <person name="Rusch D."/>
            <person name="Podicherti R."/>
            <person name="Tsui H.-C.T."/>
            <person name="Winkler M.E."/>
        </authorList>
    </citation>
    <scope>NUCLEOTIDE SEQUENCE</scope>
</reference>
<gene>
    <name evidence="1" type="ORF">METZ01_LOCUS184450</name>
</gene>
<feature type="non-terminal residue" evidence="1">
    <location>
        <position position="1"/>
    </location>
</feature>
<evidence type="ECO:0000313" key="1">
    <source>
        <dbReference type="EMBL" id="SVB31596.1"/>
    </source>
</evidence>
<organism evidence="1">
    <name type="scientific">marine metagenome</name>
    <dbReference type="NCBI Taxonomy" id="408172"/>
    <lineage>
        <taxon>unclassified sequences</taxon>
        <taxon>metagenomes</taxon>
        <taxon>ecological metagenomes</taxon>
    </lineage>
</organism>
<name>A0A382CZD7_9ZZZZ</name>